<proteinExistence type="predicted"/>
<protein>
    <submittedName>
        <fullName evidence="7">Thiol-disulfide isomerase/thioredoxin</fullName>
    </submittedName>
</protein>
<reference evidence="7 8" key="1">
    <citation type="submission" date="2020-08" db="EMBL/GenBank/DDBJ databases">
        <title>Genomic Encyclopedia of Type Strains, Phase IV (KMG-IV): sequencing the most valuable type-strain genomes for metagenomic binning, comparative biology and taxonomic classification.</title>
        <authorList>
            <person name="Goeker M."/>
        </authorList>
    </citation>
    <scope>NUCLEOTIDE SEQUENCE [LARGE SCALE GENOMIC DNA]</scope>
    <source>
        <strain evidence="7 8">DSM 105721</strain>
    </source>
</reference>
<evidence type="ECO:0000256" key="5">
    <source>
        <dbReference type="SAM" id="SignalP"/>
    </source>
</evidence>
<dbReference type="AlphaFoldDB" id="A0A7W6HYV2"/>
<evidence type="ECO:0000256" key="2">
    <source>
        <dbReference type="ARBA" id="ARBA00022748"/>
    </source>
</evidence>
<evidence type="ECO:0000256" key="3">
    <source>
        <dbReference type="ARBA" id="ARBA00023157"/>
    </source>
</evidence>
<dbReference type="InterPro" id="IPR050553">
    <property type="entry name" value="Thioredoxin_ResA/DsbE_sf"/>
</dbReference>
<gene>
    <name evidence="7" type="ORF">GGR14_003316</name>
</gene>
<dbReference type="Proteomes" id="UP000546007">
    <property type="component" value="Unassembled WGS sequence"/>
</dbReference>
<dbReference type="PANTHER" id="PTHR42852:SF6">
    <property type="entry name" value="THIOL:DISULFIDE INTERCHANGE PROTEIN DSBE"/>
    <property type="match status" value="1"/>
</dbReference>
<feature type="signal peptide" evidence="5">
    <location>
        <begin position="1"/>
        <end position="18"/>
    </location>
</feature>
<dbReference type="InterPro" id="IPR013766">
    <property type="entry name" value="Thioredoxin_domain"/>
</dbReference>
<dbReference type="GO" id="GO:0030313">
    <property type="term" value="C:cell envelope"/>
    <property type="evidence" value="ECO:0007669"/>
    <property type="project" value="UniProtKB-SubCell"/>
</dbReference>
<keyword evidence="5" id="KW-0732">Signal</keyword>
<dbReference type="CDD" id="cd02966">
    <property type="entry name" value="TlpA_like_family"/>
    <property type="match status" value="1"/>
</dbReference>
<sequence>MKIKILIFLQLLYFPLFAQNLNAYQHLKQEWSKNFSSAKDIIKTYHNNTKRTNTAAFTTINNCFMTLKSGEYIICSKGEKEDIQLLLQEISPIVLNDSSVITFMQQNSPEEFTNYYYMILALKEGESFDAARDGITISTQFPTRALNHNDYTKLNEIFSGNNKLLHEIYLEKIKFLLQNNGCTKEIAQLRPIIESHVESSPLKLEILKLYTQYELLGQGKPAPLSSLQDSDGNIYTFGNFKGKVIVVDVWATWCCSCIEKMPKFIQLKNEFQENGNIIFLTVSIDQERTRDKWLKAIKENNMTGLINLIISPTGDSHFETDYQIVGVPRYFIIDKEGKIITVFAPSPDKEMKDLIQNILKS</sequence>
<organism evidence="7 8">
    <name type="scientific">Butyricimonas faecihominis</name>
    <dbReference type="NCBI Taxonomy" id="1472416"/>
    <lineage>
        <taxon>Bacteria</taxon>
        <taxon>Pseudomonadati</taxon>
        <taxon>Bacteroidota</taxon>
        <taxon>Bacteroidia</taxon>
        <taxon>Bacteroidales</taxon>
        <taxon>Odoribacteraceae</taxon>
        <taxon>Butyricimonas</taxon>
    </lineage>
</organism>
<evidence type="ECO:0000259" key="6">
    <source>
        <dbReference type="PROSITE" id="PS51352"/>
    </source>
</evidence>
<dbReference type="PANTHER" id="PTHR42852">
    <property type="entry name" value="THIOL:DISULFIDE INTERCHANGE PROTEIN DSBE"/>
    <property type="match status" value="1"/>
</dbReference>
<dbReference type="PROSITE" id="PS51352">
    <property type="entry name" value="THIOREDOXIN_2"/>
    <property type="match status" value="1"/>
</dbReference>
<evidence type="ECO:0000256" key="4">
    <source>
        <dbReference type="ARBA" id="ARBA00023284"/>
    </source>
</evidence>
<evidence type="ECO:0000313" key="8">
    <source>
        <dbReference type="Proteomes" id="UP000546007"/>
    </source>
</evidence>
<dbReference type="OrthoDB" id="9815205at2"/>
<comment type="caution">
    <text evidence="7">The sequence shown here is derived from an EMBL/GenBank/DDBJ whole genome shotgun (WGS) entry which is preliminary data.</text>
</comment>
<dbReference type="GeneID" id="93103117"/>
<dbReference type="GO" id="GO:0017004">
    <property type="term" value="P:cytochrome complex assembly"/>
    <property type="evidence" value="ECO:0007669"/>
    <property type="project" value="UniProtKB-KW"/>
</dbReference>
<dbReference type="InterPro" id="IPR013740">
    <property type="entry name" value="Redoxin"/>
</dbReference>
<keyword evidence="8" id="KW-1185">Reference proteome</keyword>
<dbReference type="Pfam" id="PF08534">
    <property type="entry name" value="Redoxin"/>
    <property type="match status" value="1"/>
</dbReference>
<dbReference type="InterPro" id="IPR036249">
    <property type="entry name" value="Thioredoxin-like_sf"/>
</dbReference>
<dbReference type="SUPFAM" id="SSF52833">
    <property type="entry name" value="Thioredoxin-like"/>
    <property type="match status" value="1"/>
</dbReference>
<keyword evidence="2" id="KW-0201">Cytochrome c-type biogenesis</keyword>
<feature type="domain" description="Thioredoxin" evidence="6">
    <location>
        <begin position="216"/>
        <end position="360"/>
    </location>
</feature>
<keyword evidence="7" id="KW-0413">Isomerase</keyword>
<dbReference type="GO" id="GO:0016853">
    <property type="term" value="F:isomerase activity"/>
    <property type="evidence" value="ECO:0007669"/>
    <property type="project" value="UniProtKB-KW"/>
</dbReference>
<comment type="subcellular location">
    <subcellularLocation>
        <location evidence="1">Cell envelope</location>
    </subcellularLocation>
</comment>
<keyword evidence="4" id="KW-0676">Redox-active center</keyword>
<evidence type="ECO:0000256" key="1">
    <source>
        <dbReference type="ARBA" id="ARBA00004196"/>
    </source>
</evidence>
<dbReference type="Gene3D" id="3.40.30.10">
    <property type="entry name" value="Glutaredoxin"/>
    <property type="match status" value="1"/>
</dbReference>
<accession>A0A7W6HYV2</accession>
<evidence type="ECO:0000313" key="7">
    <source>
        <dbReference type="EMBL" id="MBB4027504.1"/>
    </source>
</evidence>
<dbReference type="EMBL" id="JACIES010000010">
    <property type="protein sequence ID" value="MBB4027504.1"/>
    <property type="molecule type" value="Genomic_DNA"/>
</dbReference>
<keyword evidence="3" id="KW-1015">Disulfide bond</keyword>
<dbReference type="GO" id="GO:0016491">
    <property type="term" value="F:oxidoreductase activity"/>
    <property type="evidence" value="ECO:0007669"/>
    <property type="project" value="InterPro"/>
</dbReference>
<dbReference type="RefSeq" id="WP_124317360.1">
    <property type="nucleotide sequence ID" value="NZ_AP028155.1"/>
</dbReference>
<feature type="chain" id="PRO_5030780193" evidence="5">
    <location>
        <begin position="19"/>
        <end position="361"/>
    </location>
</feature>
<name>A0A7W6HYV2_9BACT</name>